<dbReference type="CDD" id="cd07341">
    <property type="entry name" value="M56_BlaR1_MecR1_like"/>
    <property type="match status" value="1"/>
</dbReference>
<keyword evidence="1" id="KW-0472">Membrane</keyword>
<accession>A0A518FWV2</accession>
<dbReference type="RefSeq" id="WP_145459386.1">
    <property type="nucleotide sequence ID" value="NZ_CP036317.1"/>
</dbReference>
<dbReference type="PANTHER" id="PTHR34978">
    <property type="entry name" value="POSSIBLE SENSOR-TRANSDUCER PROTEIN BLAR"/>
    <property type="match status" value="1"/>
</dbReference>
<dbReference type="Pfam" id="PF05569">
    <property type="entry name" value="Peptidase_M56"/>
    <property type="match status" value="1"/>
</dbReference>
<reference evidence="3 4" key="1">
    <citation type="submission" date="2019-02" db="EMBL/GenBank/DDBJ databases">
        <title>Deep-cultivation of Planctomycetes and their phenomic and genomic characterization uncovers novel biology.</title>
        <authorList>
            <person name="Wiegand S."/>
            <person name="Jogler M."/>
            <person name="Boedeker C."/>
            <person name="Pinto D."/>
            <person name="Vollmers J."/>
            <person name="Rivas-Marin E."/>
            <person name="Kohn T."/>
            <person name="Peeters S.H."/>
            <person name="Heuer A."/>
            <person name="Rast P."/>
            <person name="Oberbeckmann S."/>
            <person name="Bunk B."/>
            <person name="Jeske O."/>
            <person name="Meyerdierks A."/>
            <person name="Storesund J.E."/>
            <person name="Kallscheuer N."/>
            <person name="Luecker S."/>
            <person name="Lage O.M."/>
            <person name="Pohl T."/>
            <person name="Merkel B.J."/>
            <person name="Hornburger P."/>
            <person name="Mueller R.-W."/>
            <person name="Bruemmer F."/>
            <person name="Labrenz M."/>
            <person name="Spormann A.M."/>
            <person name="Op den Camp H."/>
            <person name="Overmann J."/>
            <person name="Amann R."/>
            <person name="Jetten M.S.M."/>
            <person name="Mascher T."/>
            <person name="Medema M.H."/>
            <person name="Devos D.P."/>
            <person name="Kaster A.-K."/>
            <person name="Ovreas L."/>
            <person name="Rohde M."/>
            <person name="Galperin M.Y."/>
            <person name="Jogler C."/>
        </authorList>
    </citation>
    <scope>NUCLEOTIDE SEQUENCE [LARGE SCALE GENOMIC DNA]</scope>
    <source>
        <strain evidence="3 4">Pan153</strain>
    </source>
</reference>
<evidence type="ECO:0000313" key="3">
    <source>
        <dbReference type="EMBL" id="QDV20858.1"/>
    </source>
</evidence>
<organism evidence="3 4">
    <name type="scientific">Gimesia panareensis</name>
    <dbReference type="NCBI Taxonomy" id="2527978"/>
    <lineage>
        <taxon>Bacteria</taxon>
        <taxon>Pseudomonadati</taxon>
        <taxon>Planctomycetota</taxon>
        <taxon>Planctomycetia</taxon>
        <taxon>Planctomycetales</taxon>
        <taxon>Planctomycetaceae</taxon>
        <taxon>Gimesia</taxon>
    </lineage>
</organism>
<keyword evidence="1" id="KW-1133">Transmembrane helix</keyword>
<name>A0A518FWV2_9PLAN</name>
<feature type="transmembrane region" description="Helical" evidence="1">
    <location>
        <begin position="142"/>
        <end position="163"/>
    </location>
</feature>
<dbReference type="EMBL" id="CP036317">
    <property type="protein sequence ID" value="QDV20858.1"/>
    <property type="molecule type" value="Genomic_DNA"/>
</dbReference>
<proteinExistence type="predicted"/>
<evidence type="ECO:0000259" key="2">
    <source>
        <dbReference type="Pfam" id="PF05569"/>
    </source>
</evidence>
<dbReference type="AlphaFoldDB" id="A0A518FWV2"/>
<feature type="domain" description="Peptidase M56" evidence="2">
    <location>
        <begin position="22"/>
        <end position="322"/>
    </location>
</feature>
<protein>
    <submittedName>
        <fullName evidence="3">Regulatory protein BlaR1</fullName>
    </submittedName>
</protein>
<dbReference type="OrthoDB" id="219918at2"/>
<keyword evidence="1" id="KW-0812">Transmembrane</keyword>
<dbReference type="PANTHER" id="PTHR34978:SF3">
    <property type="entry name" value="SLR0241 PROTEIN"/>
    <property type="match status" value="1"/>
</dbReference>
<dbReference type="InterPro" id="IPR008756">
    <property type="entry name" value="Peptidase_M56"/>
</dbReference>
<gene>
    <name evidence="3" type="primary">blaR1_10</name>
    <name evidence="3" type="ORF">Pan153_55370</name>
</gene>
<dbReference type="InterPro" id="IPR052173">
    <property type="entry name" value="Beta-lactam_resp_regulator"/>
</dbReference>
<evidence type="ECO:0000256" key="1">
    <source>
        <dbReference type="SAM" id="Phobius"/>
    </source>
</evidence>
<dbReference type="Proteomes" id="UP000320839">
    <property type="component" value="Chromosome"/>
</dbReference>
<feature type="transmembrane region" description="Helical" evidence="1">
    <location>
        <begin position="23"/>
        <end position="43"/>
    </location>
</feature>
<sequence length="732" mass="82958">MNGFVSVLSDIENISQTVLEATISSTMAASMLVLFVAAVNILARKWLTAGQMGLLWGLVLIRLAMPIGPESSFSLQYLFLSSTQKSASDTDLPEQWEPIDVNLDEATLHAGSQIQSIDSRSTPELSHTEAFRHTLMRIVESLFTFLPLIWFVGALLLLGQMLLTHWRFTRKVNRTAFSTDNRLLHLWNTCCEQVHFRRSVPVIVSDDISQPSVMGALRPILLLPADVTELNENQLRLIMLHELAHLIRRDLWVNWILFGLRLLHWWNPLYWLADTRYHALREQSRDAMVLRWLDAESPENENHDSRLEYSELLLTLAQRPEAQSRWRISLPVSLLGFLKNPLRKRSLANRLKALRTATVKMHPLHRTLVISAIILFTISGLTDAKYPPVEEAFGESWLAELDVDFYHDSSLTAPLITRVYDLTRPLNKIRELSQRTEAQARRDMLLLAQFQLIMLQETSKVPGEGSALSINERPAAKYHEGNQLVVHAPEAHQAALQNLFDVWAQSGLGRITFTGTELTTLNDVVDPSVFVDHSQDTVPPALKKKLKLSDDAPPAKNRNSSPRLAVLTPQQKQELIQKVQTQPNQRTADHQQVTLFNGQKMLQTLVYHPLIGRPYVVQVLEGKSTKPSLKARIFEEGVRISLNPTITARQNMLHLQTIIELSEITNVETFKTQVAGKSVSIKIPDVTTRRCQATIEMKNGQSLLIALPPTQKSEFYHYLLLDTEILPETVTP</sequence>
<evidence type="ECO:0000313" key="4">
    <source>
        <dbReference type="Proteomes" id="UP000320839"/>
    </source>
</evidence>